<keyword evidence="6" id="KW-1185">Reference proteome</keyword>
<evidence type="ECO:0000256" key="3">
    <source>
        <dbReference type="ARBA" id="ARBA00023163"/>
    </source>
</evidence>
<sequence>MEEPTAPLFQQIAMLIADSIADGALNEGERAPSTNELARFHGVNPATARRGLQVLQVEGLLEKRLGIGMFVSAGARERLRASRRESFARDYVAPLIDETARIAMTRAELHALIDRVAESRGLYA</sequence>
<dbReference type="SUPFAM" id="SSF46785">
    <property type="entry name" value="Winged helix' DNA-binding domain"/>
    <property type="match status" value="1"/>
</dbReference>
<dbReference type="PANTHER" id="PTHR38445">
    <property type="entry name" value="HTH-TYPE TRANSCRIPTIONAL REPRESSOR YTRA"/>
    <property type="match status" value="1"/>
</dbReference>
<dbReference type="CDD" id="cd07377">
    <property type="entry name" value="WHTH_GntR"/>
    <property type="match status" value="1"/>
</dbReference>
<keyword evidence="3" id="KW-0804">Transcription</keyword>
<evidence type="ECO:0000313" key="5">
    <source>
        <dbReference type="EMBL" id="AIG64847.1"/>
    </source>
</evidence>
<dbReference type="SMART" id="SM00345">
    <property type="entry name" value="HTH_GNTR"/>
    <property type="match status" value="1"/>
</dbReference>
<gene>
    <name evidence="5" type="ORF">CATYP_10160</name>
</gene>
<dbReference type="InterPro" id="IPR000524">
    <property type="entry name" value="Tscrpt_reg_HTH_GntR"/>
</dbReference>
<evidence type="ECO:0000313" key="6">
    <source>
        <dbReference type="Proteomes" id="UP000028504"/>
    </source>
</evidence>
<evidence type="ECO:0000256" key="1">
    <source>
        <dbReference type="ARBA" id="ARBA00023015"/>
    </source>
</evidence>
<dbReference type="Proteomes" id="UP000028504">
    <property type="component" value="Chromosome"/>
</dbReference>
<evidence type="ECO:0000256" key="2">
    <source>
        <dbReference type="ARBA" id="ARBA00023125"/>
    </source>
</evidence>
<dbReference type="PROSITE" id="PS50949">
    <property type="entry name" value="HTH_GNTR"/>
    <property type="match status" value="1"/>
</dbReference>
<dbReference type="Pfam" id="PF00392">
    <property type="entry name" value="GntR"/>
    <property type="match status" value="1"/>
</dbReference>
<accession>A0ABN4DF22</accession>
<keyword evidence="1" id="KW-0805">Transcription regulation</keyword>
<dbReference type="Gene3D" id="1.10.10.10">
    <property type="entry name" value="Winged helix-like DNA-binding domain superfamily/Winged helix DNA-binding domain"/>
    <property type="match status" value="1"/>
</dbReference>
<keyword evidence="2" id="KW-0238">DNA-binding</keyword>
<feature type="domain" description="HTH gntR-type" evidence="4">
    <location>
        <begin position="6"/>
        <end position="74"/>
    </location>
</feature>
<evidence type="ECO:0000259" key="4">
    <source>
        <dbReference type="PROSITE" id="PS50949"/>
    </source>
</evidence>
<dbReference type="InterPro" id="IPR036390">
    <property type="entry name" value="WH_DNA-bd_sf"/>
</dbReference>
<protein>
    <submittedName>
        <fullName evidence="5">GntR family transcriptional regulator</fullName>
    </submittedName>
</protein>
<dbReference type="EMBL" id="CP008944">
    <property type="protein sequence ID" value="AIG64847.1"/>
    <property type="molecule type" value="Genomic_DNA"/>
</dbReference>
<name>A0ABN4DF22_9CORY</name>
<dbReference type="PANTHER" id="PTHR38445:SF10">
    <property type="entry name" value="GNTR-FAMILY TRANSCRIPTIONAL REGULATOR"/>
    <property type="match status" value="1"/>
</dbReference>
<organism evidence="5 6">
    <name type="scientific">Corynebacterium atypicum</name>
    <dbReference type="NCBI Taxonomy" id="191610"/>
    <lineage>
        <taxon>Bacteria</taxon>
        <taxon>Bacillati</taxon>
        <taxon>Actinomycetota</taxon>
        <taxon>Actinomycetes</taxon>
        <taxon>Mycobacteriales</taxon>
        <taxon>Corynebacteriaceae</taxon>
        <taxon>Corynebacterium</taxon>
    </lineage>
</organism>
<dbReference type="RefSeq" id="WP_038607097.1">
    <property type="nucleotide sequence ID" value="NZ_CP008944.1"/>
</dbReference>
<dbReference type="InterPro" id="IPR036388">
    <property type="entry name" value="WH-like_DNA-bd_sf"/>
</dbReference>
<proteinExistence type="predicted"/>
<reference evidence="5 6" key="1">
    <citation type="submission" date="2014-07" db="EMBL/GenBank/DDBJ databases">
        <title>Complete genome sequence of Corynebacterium atypicum DSM 44849: identifiction of the mycolic acid biosynthesis genes.</title>
        <authorList>
            <person name="Tippelt A."/>
            <person name="Mollmann S."/>
            <person name="Albersmeier A."/>
            <person name="Jaenicke S."/>
            <person name="Ruckert C."/>
            <person name="Tauch A."/>
        </authorList>
    </citation>
    <scope>NUCLEOTIDE SEQUENCE [LARGE SCALE GENOMIC DNA]</scope>
    <source>
        <strain evidence="5 6">R2070</strain>
    </source>
</reference>